<name>A0A430Q2Z7_SCHBO</name>
<keyword evidence="3" id="KW-1185">Reference proteome</keyword>
<evidence type="ECO:0008006" key="4">
    <source>
        <dbReference type="Google" id="ProtNLM"/>
    </source>
</evidence>
<dbReference type="STRING" id="6184.A0A430Q2Z7"/>
<feature type="compositionally biased region" description="Polar residues" evidence="1">
    <location>
        <begin position="506"/>
        <end position="517"/>
    </location>
</feature>
<accession>A0A430Q2Z7</accession>
<dbReference type="EMBL" id="QMKO01003005">
    <property type="protein sequence ID" value="RTG82065.1"/>
    <property type="molecule type" value="Genomic_DNA"/>
</dbReference>
<proteinExistence type="predicted"/>
<sequence>MTDYFNLLPSEISGLVLGFLRDSNCVIAAGAFLRENVHLSEFRYHYASVNEIPLYFRELTLLDIIHDYIHIVNEVIPHLKKANLPWQLGNLNASIAQFLQSFPETCSSNLRPKSFRPIHPVWMPLGKSYVPPKIIPADKSTTVRPPLATVKPNVTIASLPNIISAGTVCSLDNNSTGSRASRPVLRIYRQPLAANKTNVFNFDMCSSSFPNPSSHQASQSNIVASKSNANPMQSMVRLQNKTKRVSETLPTTTTVTSNGNSDVLSLSTSCNSVIFHQSPISITTSSEGTMNDATVQSIGVINQNENITSQQICLNAQSNDISDHQQISDNSSIFSVFSLLPPPASSETLVTDMVIYPVITCEDNLNDAKSTDLVSTRRKRNDNSDVLSLSTSCNSVIFHQSPISITTSSEGTMNDATVQSIGVINQNENITSQQICLNAQSNDISDHQQISDNSSIFSVFSLLPPPASSETLVTDMVIYPVITCEDNLNDAKSTDLVSTRRKRNQPPRQLSPGSGVGSTIFSLTNSYEEELDMERFLSALFNNAEQVATRINAEVGILTRNPLSYNDNDNRCNWPETTNTYEIVSIHPSNNNDNSKIVNCSLDNSQSQPLTTNTSSSSSLSSTGVKLSTSFVCQDFNSDTSDNMQLWSDWFGIKGDLDTCIDHLLSDLESIDVFTSTVNTTTVTNTTSTVSSTILNQNVNNTTIIETLIDIDQCSHQSSVVTTSSNDIITSGPSNVSHELISSPSSSLSDCVINVTVNDKTLAMSITSATITSTSDLFHPNSPILSTLLCDNTGNNSNNDDVNNNNDNNESFIISSVPDTNLMMKTPIISTPVTITTSTVTNQHLVHNVCKRLITSLPSSSSSPFCFSQLVNNNSQNFPSKRQCLRHSDNVNNINNSTMNINTNNNLPPILITPDSKKNHVNEHNDKLLYENLPSCKLFKGNTNKDSFQHHSNDHHLQSTYLLSSPSCYYSIPQNSNAQTVISSATNTCMTAYLLNNPLSIIDLRQIAQNNNNNTGITITNENNYNNPITFYTTNNNHKLLSSTIENHVNYVDLNNNSLINLIPVSYNSNLTPFIMNNTLINTTLSTITMTTDSNMTSKAFVNLPCNTVSTCTTTTSNNNNTGSTTDVVTAAVITTGISGDYIQTIKVGDNNSNRCYSKSSLLIDAKENHPPTPALIVQVS</sequence>
<evidence type="ECO:0000256" key="1">
    <source>
        <dbReference type="SAM" id="MobiDB-lite"/>
    </source>
</evidence>
<protein>
    <recommendedName>
        <fullName evidence="4">LisH domain-containing protein</fullName>
    </recommendedName>
</protein>
<comment type="caution">
    <text evidence="2">The sequence shown here is derived from an EMBL/GenBank/DDBJ whole genome shotgun (WGS) entry which is preliminary data.</text>
</comment>
<feature type="region of interest" description="Disordered" evidence="1">
    <location>
        <begin position="493"/>
        <end position="517"/>
    </location>
</feature>
<evidence type="ECO:0000313" key="2">
    <source>
        <dbReference type="EMBL" id="RTG82065.1"/>
    </source>
</evidence>
<organism evidence="2 3">
    <name type="scientific">Schistosoma bovis</name>
    <name type="common">Blood fluke</name>
    <dbReference type="NCBI Taxonomy" id="6184"/>
    <lineage>
        <taxon>Eukaryota</taxon>
        <taxon>Metazoa</taxon>
        <taxon>Spiralia</taxon>
        <taxon>Lophotrochozoa</taxon>
        <taxon>Platyhelminthes</taxon>
        <taxon>Trematoda</taxon>
        <taxon>Digenea</taxon>
        <taxon>Strigeidida</taxon>
        <taxon>Schistosomatoidea</taxon>
        <taxon>Schistosomatidae</taxon>
        <taxon>Schistosoma</taxon>
    </lineage>
</organism>
<dbReference type="Proteomes" id="UP000290809">
    <property type="component" value="Unassembled WGS sequence"/>
</dbReference>
<dbReference type="AlphaFoldDB" id="A0A430Q2Z7"/>
<evidence type="ECO:0000313" key="3">
    <source>
        <dbReference type="Proteomes" id="UP000290809"/>
    </source>
</evidence>
<reference evidence="2 3" key="1">
    <citation type="journal article" date="2019" name="PLoS Pathog.">
        <title>Genome sequence of the bovine parasite Schistosoma bovis Tanzania.</title>
        <authorList>
            <person name="Oey H."/>
            <person name="Zakrzewski M."/>
            <person name="Gobert G."/>
            <person name="Gravermann K."/>
            <person name="Stoye J."/>
            <person name="Jones M."/>
            <person name="Mcmanus D."/>
            <person name="Krause L."/>
        </authorList>
    </citation>
    <scope>NUCLEOTIDE SEQUENCE [LARGE SCALE GENOMIC DNA]</scope>
    <source>
        <strain evidence="2 3">TAN1997</strain>
    </source>
</reference>
<gene>
    <name evidence="2" type="ORF">DC041_0001780</name>
</gene>